<dbReference type="HOGENOM" id="CLU_068235_1_0_10"/>
<dbReference type="OrthoDB" id="1186563at2"/>
<dbReference type="InterPro" id="IPR019861">
    <property type="entry name" value="PorP/SprF_Bacteroidetes"/>
</dbReference>
<dbReference type="STRING" id="880071.Fleli_3349"/>
<dbReference type="EMBL" id="CP003345">
    <property type="protein sequence ID" value="AFM05678.1"/>
    <property type="molecule type" value="Genomic_DNA"/>
</dbReference>
<name>I4ANZ3_BERLS</name>
<keyword evidence="1" id="KW-0732">Signal</keyword>
<evidence type="ECO:0000313" key="3">
    <source>
        <dbReference type="Proteomes" id="UP000006054"/>
    </source>
</evidence>
<reference evidence="3" key="1">
    <citation type="submission" date="2012-06" db="EMBL/GenBank/DDBJ databases">
        <title>The complete genome of Flexibacter litoralis DSM 6794.</title>
        <authorList>
            <person name="Lucas S."/>
            <person name="Copeland A."/>
            <person name="Lapidus A."/>
            <person name="Glavina del Rio T."/>
            <person name="Dalin E."/>
            <person name="Tice H."/>
            <person name="Bruce D."/>
            <person name="Goodwin L."/>
            <person name="Pitluck S."/>
            <person name="Peters L."/>
            <person name="Ovchinnikova G."/>
            <person name="Lu M."/>
            <person name="Kyrpides N."/>
            <person name="Mavromatis K."/>
            <person name="Ivanova N."/>
            <person name="Brettin T."/>
            <person name="Detter J.C."/>
            <person name="Han C."/>
            <person name="Larimer F."/>
            <person name="Land M."/>
            <person name="Hauser L."/>
            <person name="Markowitz V."/>
            <person name="Cheng J.-F."/>
            <person name="Hugenholtz P."/>
            <person name="Woyke T."/>
            <person name="Wu D."/>
            <person name="Spring S."/>
            <person name="Lang E."/>
            <person name="Kopitz M."/>
            <person name="Brambilla E."/>
            <person name="Klenk H.-P."/>
            <person name="Eisen J.A."/>
        </authorList>
    </citation>
    <scope>NUCLEOTIDE SEQUENCE [LARGE SCALE GENOMIC DNA]</scope>
    <source>
        <strain evidence="3">ATCC 23117 / DSM 6794 / NBRC 15988 / NCIMB 1366 / Sio-4</strain>
    </source>
</reference>
<evidence type="ECO:0000256" key="1">
    <source>
        <dbReference type="SAM" id="SignalP"/>
    </source>
</evidence>
<gene>
    <name evidence="2" type="ordered locus">Fleli_3349</name>
</gene>
<organism evidence="2 3">
    <name type="scientific">Bernardetia litoralis (strain ATCC 23117 / DSM 6794 / NBRC 15988 / NCIMB 1366 / Fx l1 / Sio-4)</name>
    <name type="common">Flexibacter litoralis</name>
    <dbReference type="NCBI Taxonomy" id="880071"/>
    <lineage>
        <taxon>Bacteria</taxon>
        <taxon>Pseudomonadati</taxon>
        <taxon>Bacteroidota</taxon>
        <taxon>Cytophagia</taxon>
        <taxon>Cytophagales</taxon>
        <taxon>Bernardetiaceae</taxon>
        <taxon>Bernardetia</taxon>
    </lineage>
</organism>
<dbReference type="KEGG" id="fli:Fleli_3349"/>
<dbReference type="eggNOG" id="COG4772">
    <property type="taxonomic scope" value="Bacteria"/>
</dbReference>
<sequence precursor="true">MNIGLLKKSLWSLALLTCFVLCFGFSPTASAQDLQFSQFHNAPLYLNPAFAGMHQGGRMTLNYRNQWPSLGVNYITYAGGFDYYFPNIRSSIGIVAKVDEQTTDLMSYKTTDVSLIYAYMIPLSDRLTVQPALQVGYVQKSAGFIGLTYPDQFTNRGLTGLPTAESFARNQLGYVDISTGAVLFGQNFWIGLSANHINSPPDSFIGDNNRLPMKISLHGGYKIDFAGRYDDRAKSITPNFMYKKQGSFQQITIGANGEYSPLLYGLWYRGFPIEQSTNNFPKHDAVVAMMGVKFGGWALAYSYDWSISEVAGAKANTHEISLVYSFGGKDGVDCPNPFSEPRFKGARYR</sequence>
<dbReference type="Pfam" id="PF11751">
    <property type="entry name" value="PorP_SprF"/>
    <property type="match status" value="1"/>
</dbReference>
<dbReference type="RefSeq" id="WP_014799105.1">
    <property type="nucleotide sequence ID" value="NC_018018.1"/>
</dbReference>
<feature type="signal peptide" evidence="1">
    <location>
        <begin position="1"/>
        <end position="31"/>
    </location>
</feature>
<dbReference type="NCBIfam" id="TIGR03519">
    <property type="entry name" value="T9SS_PorP_fam"/>
    <property type="match status" value="1"/>
</dbReference>
<protein>
    <submittedName>
        <fullName evidence="2">Bacteroidetes-specific putative membrane protein</fullName>
    </submittedName>
</protein>
<evidence type="ECO:0000313" key="2">
    <source>
        <dbReference type="EMBL" id="AFM05678.1"/>
    </source>
</evidence>
<dbReference type="AlphaFoldDB" id="I4ANZ3"/>
<dbReference type="Proteomes" id="UP000006054">
    <property type="component" value="Chromosome"/>
</dbReference>
<feature type="chain" id="PRO_5003685615" evidence="1">
    <location>
        <begin position="32"/>
        <end position="349"/>
    </location>
</feature>
<accession>I4ANZ3</accession>
<dbReference type="PATRIC" id="fig|880071.3.peg.3352"/>
<keyword evidence="3" id="KW-1185">Reference proteome</keyword>
<proteinExistence type="predicted"/>